<evidence type="ECO:0000259" key="2">
    <source>
        <dbReference type="Pfam" id="PF07007"/>
    </source>
</evidence>
<name>A0ABV1RBQ2_9ALTE</name>
<keyword evidence="4" id="KW-1185">Reference proteome</keyword>
<keyword evidence="1" id="KW-0732">Signal</keyword>
<proteinExistence type="predicted"/>
<gene>
    <name evidence="3" type="ORF">ABS311_00385</name>
</gene>
<evidence type="ECO:0000313" key="4">
    <source>
        <dbReference type="Proteomes" id="UP001467690"/>
    </source>
</evidence>
<dbReference type="InterPro" id="IPR009739">
    <property type="entry name" value="LprI-like_N"/>
</dbReference>
<protein>
    <submittedName>
        <fullName evidence="3">Lysozyme inhibitor LprI family protein</fullName>
    </submittedName>
</protein>
<sequence length="143" mass="16368">MTNKSLTVTVFIFSLLTSLNVYSAPSAREKADALIENCKQNSKTTSSYAICLDESAKQVDRELQAWVFDAEEKLQAQMGKNGNESILSEYRRANKHYEKFIESQCRSVFFQNLTSSDAANEFRICKIKKTLQRIHQLKEDSID</sequence>
<dbReference type="Gene3D" id="1.20.1270.180">
    <property type="match status" value="1"/>
</dbReference>
<dbReference type="RefSeq" id="WP_185976699.1">
    <property type="nucleotide sequence ID" value="NZ_CP041660.1"/>
</dbReference>
<dbReference type="Proteomes" id="UP001467690">
    <property type="component" value="Unassembled WGS sequence"/>
</dbReference>
<reference evidence="3 4" key="1">
    <citation type="submission" date="2024-06" db="EMBL/GenBank/DDBJ databases">
        <authorList>
            <person name="Chen R.Y."/>
        </authorList>
    </citation>
    <scope>NUCLEOTIDE SEQUENCE [LARGE SCALE GENOMIC DNA]</scope>
    <source>
        <strain evidence="3 4">D2</strain>
    </source>
</reference>
<dbReference type="EMBL" id="JBELOE010000049">
    <property type="protein sequence ID" value="MER2490345.1"/>
    <property type="molecule type" value="Genomic_DNA"/>
</dbReference>
<evidence type="ECO:0000256" key="1">
    <source>
        <dbReference type="SAM" id="SignalP"/>
    </source>
</evidence>
<feature type="chain" id="PRO_5046317965" evidence="1">
    <location>
        <begin position="24"/>
        <end position="143"/>
    </location>
</feature>
<comment type="caution">
    <text evidence="3">The sequence shown here is derived from an EMBL/GenBank/DDBJ whole genome shotgun (WGS) entry which is preliminary data.</text>
</comment>
<feature type="signal peptide" evidence="1">
    <location>
        <begin position="1"/>
        <end position="23"/>
    </location>
</feature>
<evidence type="ECO:0000313" key="3">
    <source>
        <dbReference type="EMBL" id="MER2490345.1"/>
    </source>
</evidence>
<dbReference type="Pfam" id="PF07007">
    <property type="entry name" value="LprI"/>
    <property type="match status" value="1"/>
</dbReference>
<feature type="domain" description="Lysozyme inhibitor LprI-like N-terminal" evidence="2">
    <location>
        <begin position="38"/>
        <end position="137"/>
    </location>
</feature>
<organism evidence="3 4">
    <name type="scientific">Catenovulum sediminis</name>
    <dbReference type="NCBI Taxonomy" id="1740262"/>
    <lineage>
        <taxon>Bacteria</taxon>
        <taxon>Pseudomonadati</taxon>
        <taxon>Pseudomonadota</taxon>
        <taxon>Gammaproteobacteria</taxon>
        <taxon>Alteromonadales</taxon>
        <taxon>Alteromonadaceae</taxon>
        <taxon>Catenovulum</taxon>
    </lineage>
</organism>
<accession>A0ABV1RBQ2</accession>